<dbReference type="InterPro" id="IPR018637">
    <property type="entry name" value="DUF2059"/>
</dbReference>
<sequence>MLRLICLGAALLVADTGLGQGPDLTTRLWHVMEMDDLMPILRDEAVAEADDMQENLFQRGGNGGWQRNVQVIHQPDRLAQLFRKGLDNALPQMDQKRVAEGLTFYETPLGRRMLELESVARVAIMDDKAAQAATAAFVVEEERRSHRAAQIERLIDSADLVGPNVAGGMNAVIAFSQGFDQAGGYDMPMGEAEMLGDAWQQEAQLAVNTEDWLEGYLLLAYAPLSDEELDTYIDFAASAEGQALSGLLFAGFDAVFRQTSYELGVAAAAQLSGREL</sequence>
<dbReference type="Pfam" id="PF09832">
    <property type="entry name" value="DUF2059"/>
    <property type="match status" value="1"/>
</dbReference>
<organism evidence="2 3">
    <name type="scientific">Paracoccus amoyensis</name>
    <dbReference type="NCBI Taxonomy" id="2760093"/>
    <lineage>
        <taxon>Bacteria</taxon>
        <taxon>Pseudomonadati</taxon>
        <taxon>Pseudomonadota</taxon>
        <taxon>Alphaproteobacteria</taxon>
        <taxon>Rhodobacterales</taxon>
        <taxon>Paracoccaceae</taxon>
        <taxon>Paracoccus</taxon>
    </lineage>
</organism>
<evidence type="ECO:0000313" key="3">
    <source>
        <dbReference type="Proteomes" id="UP000608594"/>
    </source>
</evidence>
<dbReference type="Proteomes" id="UP000608594">
    <property type="component" value="Unassembled WGS sequence"/>
</dbReference>
<evidence type="ECO:0000313" key="2">
    <source>
        <dbReference type="EMBL" id="MBC9246031.1"/>
    </source>
</evidence>
<proteinExistence type="predicted"/>
<evidence type="ECO:0000259" key="1">
    <source>
        <dbReference type="Pfam" id="PF09832"/>
    </source>
</evidence>
<keyword evidence="3" id="KW-1185">Reference proteome</keyword>
<dbReference type="AlphaFoldDB" id="A0A926GCP9"/>
<dbReference type="EMBL" id="JACOQL010000001">
    <property type="protein sequence ID" value="MBC9246031.1"/>
    <property type="molecule type" value="Genomic_DNA"/>
</dbReference>
<protein>
    <submittedName>
        <fullName evidence="2">DUF2059 domain-containing protein</fullName>
    </submittedName>
</protein>
<name>A0A926GCP9_9RHOB</name>
<accession>A0A926GCP9</accession>
<dbReference type="RefSeq" id="WP_187792399.1">
    <property type="nucleotide sequence ID" value="NZ_JACOQL010000001.1"/>
</dbReference>
<comment type="caution">
    <text evidence="2">The sequence shown here is derived from an EMBL/GenBank/DDBJ whole genome shotgun (WGS) entry which is preliminary data.</text>
</comment>
<feature type="domain" description="DUF2059" evidence="1">
    <location>
        <begin position="94"/>
        <end position="134"/>
    </location>
</feature>
<reference evidence="2" key="1">
    <citation type="submission" date="2020-08" db="EMBL/GenBank/DDBJ databases">
        <title>Paracoccus amoyensis sp. nov., isolated from the surface seawater at coast of Xiamen, Fujian.</title>
        <authorList>
            <person name="Lyu L."/>
        </authorList>
    </citation>
    <scope>NUCLEOTIDE SEQUENCE</scope>
    <source>
        <strain evidence="2">11-3</strain>
    </source>
</reference>
<gene>
    <name evidence="2" type="ORF">H4P12_04725</name>
</gene>